<comment type="function">
    <text evidence="5">Acts both as a biotin--[acetyl-CoA-carboxylase] ligase and a repressor.</text>
</comment>
<dbReference type="GO" id="GO:0004077">
    <property type="term" value="F:biotin--[biotin carboxyl-carrier protein] ligase activity"/>
    <property type="evidence" value="ECO:0007669"/>
    <property type="project" value="UniProtKB-UniRule"/>
</dbReference>
<dbReference type="HAMAP" id="MF_00978">
    <property type="entry name" value="Bifunct_BirA"/>
    <property type="match status" value="1"/>
</dbReference>
<dbReference type="RefSeq" id="WP_027890794.1">
    <property type="nucleotide sequence ID" value="NZ_JACJLZ010000005.1"/>
</dbReference>
<dbReference type="Proteomes" id="UP000215383">
    <property type="component" value="Chromosome 1"/>
</dbReference>
<dbReference type="NCBIfam" id="TIGR00121">
    <property type="entry name" value="birA_ligase"/>
    <property type="match status" value="1"/>
</dbReference>
<keyword evidence="5" id="KW-0238">DNA-binding</keyword>
<comment type="similarity">
    <text evidence="5">Belongs to the biotin--protein ligase family.</text>
</comment>
<dbReference type="Gene3D" id="2.30.30.100">
    <property type="match status" value="1"/>
</dbReference>
<dbReference type="GO" id="GO:0005524">
    <property type="term" value="F:ATP binding"/>
    <property type="evidence" value="ECO:0007669"/>
    <property type="project" value="UniProtKB-UniRule"/>
</dbReference>
<dbReference type="Gene3D" id="1.10.10.10">
    <property type="entry name" value="Winged helix-like DNA-binding domain superfamily/Winged helix DNA-binding domain"/>
    <property type="match status" value="1"/>
</dbReference>
<dbReference type="GO" id="GO:0005737">
    <property type="term" value="C:cytoplasm"/>
    <property type="evidence" value="ECO:0007669"/>
    <property type="project" value="TreeGrafter"/>
</dbReference>
<dbReference type="InterPro" id="IPR004408">
    <property type="entry name" value="Biotin_CoA_COase_ligase"/>
</dbReference>
<dbReference type="GO" id="GO:0009249">
    <property type="term" value="P:protein lipoylation"/>
    <property type="evidence" value="ECO:0007669"/>
    <property type="project" value="UniProtKB-ARBA"/>
</dbReference>
<dbReference type="GO" id="GO:0003677">
    <property type="term" value="F:DNA binding"/>
    <property type="evidence" value="ECO:0007669"/>
    <property type="project" value="UniProtKB-UniRule"/>
</dbReference>
<feature type="binding site" evidence="5">
    <location>
        <position position="114"/>
    </location>
    <ligand>
        <name>biotin</name>
        <dbReference type="ChEBI" id="CHEBI:57586"/>
    </ligand>
</feature>
<protein>
    <recommendedName>
        <fullName evidence="5">Bifunctional ligase/repressor BirA</fullName>
    </recommendedName>
    <alternativeName>
        <fullName evidence="5">Biotin--[acetyl-CoA-carboxylase] ligase</fullName>
        <ecNumber evidence="5">6.3.4.15</ecNumber>
    </alternativeName>
    <alternativeName>
        <fullName evidence="5">Biotin--protein ligase</fullName>
    </alternativeName>
    <alternativeName>
        <fullName evidence="5">Biotin-[acetyl-CoA carboxylase] synthetase</fullName>
    </alternativeName>
</protein>
<dbReference type="GeneID" id="78506968"/>
<dbReference type="GO" id="GO:0016740">
    <property type="term" value="F:transferase activity"/>
    <property type="evidence" value="ECO:0007669"/>
    <property type="project" value="UniProtKB-ARBA"/>
</dbReference>
<dbReference type="InterPro" id="IPR003142">
    <property type="entry name" value="BPL_C"/>
</dbReference>
<dbReference type="SUPFAM" id="SSF46785">
    <property type="entry name" value="Winged helix' DNA-binding domain"/>
    <property type="match status" value="1"/>
</dbReference>
<keyword evidence="2 5" id="KW-0547">Nucleotide-binding</keyword>
<dbReference type="Pfam" id="PF02237">
    <property type="entry name" value="BPL_C"/>
    <property type="match status" value="1"/>
</dbReference>
<reference evidence="7 8" key="1">
    <citation type="submission" date="2017-06" db="EMBL/GenBank/DDBJ databases">
        <authorList>
            <consortium name="Pathogen Informatics"/>
        </authorList>
    </citation>
    <scope>NUCLEOTIDE SEQUENCE [LARGE SCALE GENOMIC DNA]</scope>
    <source>
        <strain evidence="7 8">NCTC10570</strain>
    </source>
</reference>
<dbReference type="InterPro" id="IPR036390">
    <property type="entry name" value="WH_DNA-bd_sf"/>
</dbReference>
<dbReference type="InterPro" id="IPR045864">
    <property type="entry name" value="aa-tRNA-synth_II/BPL/LPL"/>
</dbReference>
<comment type="caution">
    <text evidence="5">Lacks conserved residue(s) required for the propagation of feature annotation.</text>
</comment>
<dbReference type="InterPro" id="IPR004143">
    <property type="entry name" value="BPL_LPL_catalytic"/>
</dbReference>
<keyword evidence="4 5" id="KW-0092">Biotin</keyword>
<dbReference type="SUPFAM" id="SSF55681">
    <property type="entry name" value="Class II aaRS and biotin synthetases"/>
    <property type="match status" value="1"/>
</dbReference>
<keyword evidence="8" id="KW-1185">Reference proteome</keyword>
<dbReference type="CDD" id="cd00090">
    <property type="entry name" value="HTH_ARSR"/>
    <property type="match status" value="1"/>
</dbReference>
<evidence type="ECO:0000256" key="1">
    <source>
        <dbReference type="ARBA" id="ARBA00022598"/>
    </source>
</evidence>
<dbReference type="InterPro" id="IPR008988">
    <property type="entry name" value="Transcriptional_repressor_C"/>
</dbReference>
<gene>
    <name evidence="5 7" type="primary">birA</name>
    <name evidence="7" type="ORF">SAMEA4364220_00950</name>
</gene>
<dbReference type="eggNOG" id="COG1654">
    <property type="taxonomic scope" value="Bacteria"/>
</dbReference>
<sequence length="323" mass="36234">MRSKILNLLKQAGDNFLSGEYLAETLNVSRTAIWKHIKALRDSGYDIESVPRNGYRLLNSPDLLSAEEVKNTLSTKILGSEIKYFTTTDSTNNQAKKFAMQGAPDGAIVISEEQCGGKGRLSRSFFCPKYKGIWFSAILRPDFLPQEAPKCTLMAAVAVARAIEDVTGVKVGIKWPNDVLYEGKKLVGILTEISAEMERINYIIIGIGIDVNIEKEDLPEDIRDIVTSLSQITKKQVSRLKLLNKVLYHLEQLYIMAQRHDFAPILDEWRRYSITLNQDIKVISGKDITYGRAMDIDDDGALLVEINGQIKRVLAGDVSIRPR</sequence>
<dbReference type="InterPro" id="IPR013196">
    <property type="entry name" value="HTH_11"/>
</dbReference>
<dbReference type="EMBL" id="LT906446">
    <property type="protein sequence ID" value="SNU98561.1"/>
    <property type="molecule type" value="Genomic_DNA"/>
</dbReference>
<evidence type="ECO:0000256" key="4">
    <source>
        <dbReference type="ARBA" id="ARBA00023267"/>
    </source>
</evidence>
<dbReference type="PANTHER" id="PTHR12835:SF5">
    <property type="entry name" value="BIOTIN--PROTEIN LIGASE"/>
    <property type="match status" value="1"/>
</dbReference>
<dbReference type="AlphaFoldDB" id="A0A239TL22"/>
<dbReference type="PANTHER" id="PTHR12835">
    <property type="entry name" value="BIOTIN PROTEIN LIGASE"/>
    <property type="match status" value="1"/>
</dbReference>
<dbReference type="InterPro" id="IPR011991">
    <property type="entry name" value="ArsR-like_HTH"/>
</dbReference>
<keyword evidence="3 5" id="KW-0067">ATP-binding</keyword>
<dbReference type="EC" id="6.3.4.15" evidence="5"/>
<evidence type="ECO:0000256" key="3">
    <source>
        <dbReference type="ARBA" id="ARBA00022840"/>
    </source>
</evidence>
<evidence type="ECO:0000256" key="2">
    <source>
        <dbReference type="ARBA" id="ARBA00022741"/>
    </source>
</evidence>
<dbReference type="InterPro" id="IPR030855">
    <property type="entry name" value="Bifunct_BirA"/>
</dbReference>
<dbReference type="eggNOG" id="COG0340">
    <property type="taxonomic scope" value="Bacteria"/>
</dbReference>
<dbReference type="Gene3D" id="3.30.930.10">
    <property type="entry name" value="Bira Bifunctional Protein, Domain 2"/>
    <property type="match status" value="1"/>
</dbReference>
<evidence type="ECO:0000313" key="8">
    <source>
        <dbReference type="Proteomes" id="UP000215383"/>
    </source>
</evidence>
<feature type="binding site" evidence="5">
    <location>
        <begin position="90"/>
        <end position="92"/>
    </location>
    <ligand>
        <name>biotin</name>
        <dbReference type="ChEBI" id="CHEBI:57586"/>
    </ligand>
</feature>
<dbReference type="Pfam" id="PF08279">
    <property type="entry name" value="HTH_11"/>
    <property type="match status" value="1"/>
</dbReference>
<feature type="binding site" evidence="5">
    <location>
        <position position="185"/>
    </location>
    <ligand>
        <name>biotin</name>
        <dbReference type="ChEBI" id="CHEBI:57586"/>
    </ligand>
</feature>
<dbReference type="Pfam" id="PF03099">
    <property type="entry name" value="BPL_LplA_LipB"/>
    <property type="match status" value="1"/>
</dbReference>
<name>A0A239TL22_9FIRM</name>
<dbReference type="CDD" id="cd16442">
    <property type="entry name" value="BPL"/>
    <property type="match status" value="1"/>
</dbReference>
<dbReference type="PROSITE" id="PS51733">
    <property type="entry name" value="BPL_LPL_CATALYTIC"/>
    <property type="match status" value="1"/>
</dbReference>
<evidence type="ECO:0000256" key="5">
    <source>
        <dbReference type="HAMAP-Rule" id="MF_00978"/>
    </source>
</evidence>
<dbReference type="SUPFAM" id="SSF50037">
    <property type="entry name" value="C-terminal domain of transcriptional repressors"/>
    <property type="match status" value="1"/>
</dbReference>
<keyword evidence="5" id="KW-0678">Repressor</keyword>
<evidence type="ECO:0000313" key="7">
    <source>
        <dbReference type="EMBL" id="SNU98561.1"/>
    </source>
</evidence>
<feature type="DNA-binding region" description="H-T-H motif" evidence="5">
    <location>
        <begin position="19"/>
        <end position="38"/>
    </location>
</feature>
<accession>A0A239TL22</accession>
<feature type="domain" description="BPL/LPL catalytic" evidence="6">
    <location>
        <begin position="67"/>
        <end position="258"/>
    </location>
</feature>
<dbReference type="InterPro" id="IPR036388">
    <property type="entry name" value="WH-like_DNA-bd_sf"/>
</dbReference>
<keyword evidence="5" id="KW-0804">Transcription</keyword>
<evidence type="ECO:0000259" key="6">
    <source>
        <dbReference type="PROSITE" id="PS51733"/>
    </source>
</evidence>
<dbReference type="GO" id="GO:0006355">
    <property type="term" value="P:regulation of DNA-templated transcription"/>
    <property type="evidence" value="ECO:0007669"/>
    <property type="project" value="UniProtKB-UniRule"/>
</dbReference>
<proteinExistence type="inferred from homology"/>
<keyword evidence="1 5" id="KW-0436">Ligase</keyword>
<organism evidence="7 8">
    <name type="scientific">Megamonas hypermegale</name>
    <dbReference type="NCBI Taxonomy" id="158847"/>
    <lineage>
        <taxon>Bacteria</taxon>
        <taxon>Bacillati</taxon>
        <taxon>Bacillota</taxon>
        <taxon>Negativicutes</taxon>
        <taxon>Selenomonadales</taxon>
        <taxon>Selenomonadaceae</taxon>
        <taxon>Megamonas</taxon>
    </lineage>
</organism>
<keyword evidence="5" id="KW-0805">Transcription regulation</keyword>
<comment type="catalytic activity">
    <reaction evidence="5">
        <text>biotin + L-lysyl-[protein] + ATP = N(6)-biotinyl-L-lysyl-[protein] + AMP + diphosphate + H(+)</text>
        <dbReference type="Rhea" id="RHEA:11756"/>
        <dbReference type="Rhea" id="RHEA-COMP:9752"/>
        <dbReference type="Rhea" id="RHEA-COMP:10505"/>
        <dbReference type="ChEBI" id="CHEBI:15378"/>
        <dbReference type="ChEBI" id="CHEBI:29969"/>
        <dbReference type="ChEBI" id="CHEBI:30616"/>
        <dbReference type="ChEBI" id="CHEBI:33019"/>
        <dbReference type="ChEBI" id="CHEBI:57586"/>
        <dbReference type="ChEBI" id="CHEBI:83144"/>
        <dbReference type="ChEBI" id="CHEBI:456215"/>
        <dbReference type="EC" id="6.3.4.15"/>
    </reaction>
</comment>